<feature type="transmembrane region" description="Helical" evidence="1">
    <location>
        <begin position="14"/>
        <end position="34"/>
    </location>
</feature>
<dbReference type="AlphaFoldDB" id="A0A1H3UPG7"/>
<gene>
    <name evidence="4" type="ORF">SAMN05216247_11536</name>
</gene>
<organism evidence="4 5">
    <name type="scientific">Pseudomonas salomonii</name>
    <dbReference type="NCBI Taxonomy" id="191391"/>
    <lineage>
        <taxon>Bacteria</taxon>
        <taxon>Pseudomonadati</taxon>
        <taxon>Pseudomonadota</taxon>
        <taxon>Gammaproteobacteria</taxon>
        <taxon>Pseudomonadales</taxon>
        <taxon>Pseudomonadaceae</taxon>
        <taxon>Pseudomonas</taxon>
    </lineage>
</organism>
<dbReference type="InterPro" id="IPR028087">
    <property type="entry name" value="Tad_N"/>
</dbReference>
<keyword evidence="1" id="KW-1133">Transmembrane helix</keyword>
<feature type="domain" description="DUF2134" evidence="2">
    <location>
        <begin position="68"/>
        <end position="156"/>
    </location>
</feature>
<evidence type="ECO:0000259" key="3">
    <source>
        <dbReference type="Pfam" id="PF13400"/>
    </source>
</evidence>
<keyword evidence="1" id="KW-0812">Transmembrane</keyword>
<dbReference type="InterPro" id="IPR018705">
    <property type="entry name" value="DUF2134_membrane"/>
</dbReference>
<evidence type="ECO:0000256" key="1">
    <source>
        <dbReference type="SAM" id="Phobius"/>
    </source>
</evidence>
<accession>A0A1H3UPG7</accession>
<dbReference type="Pfam" id="PF13400">
    <property type="entry name" value="Tad"/>
    <property type="match status" value="1"/>
</dbReference>
<dbReference type="EMBL" id="FNOX01000015">
    <property type="protein sequence ID" value="SDZ63629.1"/>
    <property type="molecule type" value="Genomic_DNA"/>
</dbReference>
<protein>
    <submittedName>
        <fullName evidence="4">Putative Tad-like Flp pilus-assembly</fullName>
    </submittedName>
</protein>
<name>A0A1H3UPG7_9PSED</name>
<evidence type="ECO:0000259" key="2">
    <source>
        <dbReference type="Pfam" id="PF09977"/>
    </source>
</evidence>
<dbReference type="Proteomes" id="UP000182902">
    <property type="component" value="Unassembled WGS sequence"/>
</dbReference>
<sequence length="630" mass="65235">MIGHGLGPARQRGAIGLIGALTLGIALLFLLLVVDSGRLYLEKRKLQRVADTAALEAVSRSGTCVAPANTAAQFATESAARNNFSLDDNRTLATACGTLATGADFMRTFSADPNKTDAIRVVATHRVHTSLAHGVLTLFSRQSVNLTTLLSATAVAAAPTPTVAQLTVRSTLLTVDSTQSVALNALIGGLLGGKLQLDAVGWNGLLNTDISLLKYLDALAIELKVSAGNYDQLLKTDATVGQLIQAAIDVLKLGGDAVNVVINNLEAIKLIAPGSQILHLGDLINIQNGTDKTALDVNLQLFNLIQGFVQLSNKASAVAVELPVNVLGLLGVTLSTKVIEPGQVSSIGNPKDIARQPVYVRTAQVRTLISVKLPIVTLVNNLLGGVVQALSDLLGGLFGLLDPNCCLVASLEIGDTLNIALEAAGGSARVTGYRCDSGKKSLSVLGETSALRAMIGQVDPKNLYSSTETLKVDEYPLVDIGTKTCKRGTGVCGNRQAFAAGGLGVRVDSEVLKTARAHTYTDPPAINQQPLYYAFASSNAVSSLKETLTGVQLINHSPKMASLLGAVLGLVTGVVNGLLTTLGGLIAGLLGPLLDPIVNNLLAGLGIDLAKVEIGANLSCNPGGRAMLVI</sequence>
<keyword evidence="1" id="KW-0472">Membrane</keyword>
<reference evidence="4 5" key="1">
    <citation type="submission" date="2016-10" db="EMBL/GenBank/DDBJ databases">
        <authorList>
            <person name="de Groot N.N."/>
        </authorList>
    </citation>
    <scope>NUCLEOTIDE SEQUENCE [LARGE SCALE GENOMIC DNA]</scope>
    <source>
        <strain evidence="4 5">ICMP 14252</strain>
    </source>
</reference>
<feature type="domain" description="Putative Flp pilus-assembly TadG-like N-terminal" evidence="3">
    <location>
        <begin position="13"/>
        <end position="59"/>
    </location>
</feature>
<evidence type="ECO:0000313" key="4">
    <source>
        <dbReference type="EMBL" id="SDZ63629.1"/>
    </source>
</evidence>
<dbReference type="RefSeq" id="WP_069786352.1">
    <property type="nucleotide sequence ID" value="NZ_FNOX01000015.1"/>
</dbReference>
<proteinExistence type="predicted"/>
<evidence type="ECO:0000313" key="5">
    <source>
        <dbReference type="Proteomes" id="UP000182902"/>
    </source>
</evidence>
<dbReference type="Pfam" id="PF09977">
    <property type="entry name" value="Tad_C"/>
    <property type="match status" value="1"/>
</dbReference>